<name>A0ABU1M5L7_9HYPH</name>
<dbReference type="RefSeq" id="WP_310010224.1">
    <property type="nucleotide sequence ID" value="NZ_JAVDQT010000001.1"/>
</dbReference>
<evidence type="ECO:0000313" key="3">
    <source>
        <dbReference type="Proteomes" id="UP001184614"/>
    </source>
</evidence>
<dbReference type="EMBL" id="JAVDQT010000001">
    <property type="protein sequence ID" value="MDR6431026.1"/>
    <property type="molecule type" value="Genomic_DNA"/>
</dbReference>
<dbReference type="Proteomes" id="UP001184614">
    <property type="component" value="Unassembled WGS sequence"/>
</dbReference>
<reference evidence="2 3" key="1">
    <citation type="submission" date="2023-07" db="EMBL/GenBank/DDBJ databases">
        <title>Sorghum-associated microbial communities from plants grown in Nebraska, USA.</title>
        <authorList>
            <person name="Schachtman D."/>
        </authorList>
    </citation>
    <scope>NUCLEOTIDE SEQUENCE [LARGE SCALE GENOMIC DNA]</scope>
    <source>
        <strain evidence="2 3">DS1730</strain>
    </source>
</reference>
<proteinExistence type="predicted"/>
<evidence type="ECO:0000256" key="1">
    <source>
        <dbReference type="SAM" id="MobiDB-lite"/>
    </source>
</evidence>
<gene>
    <name evidence="2" type="ORF">J2782_000731</name>
</gene>
<accession>A0ABU1M5L7</accession>
<comment type="caution">
    <text evidence="2">The sequence shown here is derived from an EMBL/GenBank/DDBJ whole genome shotgun (WGS) entry which is preliminary data.</text>
</comment>
<keyword evidence="3" id="KW-1185">Reference proteome</keyword>
<evidence type="ECO:0008006" key="4">
    <source>
        <dbReference type="Google" id="ProtNLM"/>
    </source>
</evidence>
<organism evidence="2 3">
    <name type="scientific">Brucella pseudogrignonensis</name>
    <dbReference type="NCBI Taxonomy" id="419475"/>
    <lineage>
        <taxon>Bacteria</taxon>
        <taxon>Pseudomonadati</taxon>
        <taxon>Pseudomonadota</taxon>
        <taxon>Alphaproteobacteria</taxon>
        <taxon>Hyphomicrobiales</taxon>
        <taxon>Brucellaceae</taxon>
        <taxon>Brucella/Ochrobactrum group</taxon>
        <taxon>Brucella</taxon>
    </lineage>
</organism>
<feature type="region of interest" description="Disordered" evidence="1">
    <location>
        <begin position="121"/>
        <end position="140"/>
    </location>
</feature>
<sequence length="302" mass="33106">MSKTTRHGSIAEQLKALMAYRNRPEEEFEPLQTNWSVTPAANDNDPEEVADMGFERKRLVTPSVQAIMDSVATGEVKTNDRDQIVRIGRLRFSDGNQTEVGYVLGIDGDVIQADIRMPTGSMLGSRDKTDVQSGGGADPRHIVDSNHYFAATLDTQPSRYIPSKKRRNGQSFTAEQSAQTLAEAYANTDMSKVTYTRYPKGLPCGSPKIADSFLGMRKTTCAGGGGEAWEDTLSAMIERNVWFDALQDLKDRDRDILDAAMTAKNFTSVSPGGSDRGARKRGRRELLAANDNLAAAIKKYAA</sequence>
<protein>
    <recommendedName>
        <fullName evidence="4">Phage protein</fullName>
    </recommendedName>
</protein>
<evidence type="ECO:0000313" key="2">
    <source>
        <dbReference type="EMBL" id="MDR6431026.1"/>
    </source>
</evidence>